<dbReference type="PIRSF" id="PIRSF000124">
    <property type="entry name" value="UDPglc_GDPman_dh"/>
    <property type="match status" value="1"/>
</dbReference>
<feature type="binding site" evidence="11">
    <location>
        <position position="86"/>
    </location>
    <ligand>
        <name>NAD(+)</name>
        <dbReference type="ChEBI" id="CHEBI:57540"/>
    </ligand>
</feature>
<dbReference type="SUPFAM" id="SSF51735">
    <property type="entry name" value="NAD(P)-binding Rossmann-fold domains"/>
    <property type="match status" value="1"/>
</dbReference>
<evidence type="ECO:0000256" key="2">
    <source>
        <dbReference type="ARBA" id="ARBA00006601"/>
    </source>
</evidence>
<organism evidence="13 14">
    <name type="scientific">Sphingobium chungbukense</name>
    <dbReference type="NCBI Taxonomy" id="56193"/>
    <lineage>
        <taxon>Bacteria</taxon>
        <taxon>Pseudomonadati</taxon>
        <taxon>Pseudomonadota</taxon>
        <taxon>Alphaproteobacteria</taxon>
        <taxon>Sphingomonadales</taxon>
        <taxon>Sphingomonadaceae</taxon>
        <taxon>Sphingobium</taxon>
    </lineage>
</organism>
<dbReference type="PANTHER" id="PTHR43750:SF3">
    <property type="entry name" value="UDP-GLUCOSE 6-DEHYDROGENASE TUAD"/>
    <property type="match status" value="1"/>
</dbReference>
<dbReference type="GO" id="GO:0051287">
    <property type="term" value="F:NAD binding"/>
    <property type="evidence" value="ECO:0007669"/>
    <property type="project" value="InterPro"/>
</dbReference>
<dbReference type="PIRSF" id="PIRSF500134">
    <property type="entry name" value="UDPglc_DH_bac"/>
    <property type="match status" value="1"/>
</dbReference>
<gene>
    <name evidence="13" type="ORF">YP76_07845</name>
</gene>
<proteinExistence type="inferred from homology"/>
<evidence type="ECO:0000313" key="13">
    <source>
        <dbReference type="EMBL" id="KKW92813.1"/>
    </source>
</evidence>
<feature type="binding site" evidence="11">
    <location>
        <position position="122"/>
    </location>
    <ligand>
        <name>NAD(+)</name>
        <dbReference type="ChEBI" id="CHEBI:57540"/>
    </ligand>
</feature>
<sequence>MRIVMTGSGYVGLVSGACLADFGHDVICVDKDARKIELLQGGGVPIYEPGLADLIARNVKAGRLTFTTDLAGSVSQADVVFIAVGTPARRGDGHADLSYVYAAAQEIAANLNGFTVIVTKSTVPVGTGDEVDRIIREANPDAQFAVASNPEFLREGAAIQDFKRPDRIVVGMEDERARPVMEEVYRPLYLNQAPIQFTGRRTSELIKYAANAFLAMKITFINEMADLCENVGADVQQVARGIGLDNRIGSKFLHAGPGYGGSCFPKDTLALVKTAEDAGAPIRLIETTVAINESRKRAMARKVVAVCNGSVRGKTIAVLGLTFKPNTDDMRDAPSLSIIQALQDGGAQVRAYDPEGMDAARAMVSNVEFCHNPYSAAEGAEAVVIVTEWDALRALDLPRLKGIMNGVGLVDLRNIYRPEVAEAAGFTYVSVGRGTTPEFEELVQAAE</sequence>
<dbReference type="NCBIfam" id="TIGR03026">
    <property type="entry name" value="NDP-sugDHase"/>
    <property type="match status" value="1"/>
</dbReference>
<feature type="active site" description="Nucleophile" evidence="9">
    <location>
        <position position="263"/>
    </location>
</feature>
<dbReference type="InterPro" id="IPR014027">
    <property type="entry name" value="UDP-Glc/GDP-Man_DH_C"/>
</dbReference>
<feature type="binding site" evidence="11">
    <location>
        <position position="30"/>
    </location>
    <ligand>
        <name>NAD(+)</name>
        <dbReference type="ChEBI" id="CHEBI:57540"/>
    </ligand>
</feature>
<dbReference type="GO" id="GO:0006065">
    <property type="term" value="P:UDP-glucuronate biosynthetic process"/>
    <property type="evidence" value="ECO:0007669"/>
    <property type="project" value="UniProtKB-UniPathway"/>
</dbReference>
<protein>
    <recommendedName>
        <fullName evidence="4 8">UDP-glucose 6-dehydrogenase</fullName>
        <ecNumber evidence="3 8">1.1.1.22</ecNumber>
    </recommendedName>
</protein>
<dbReference type="SUPFAM" id="SSF48179">
    <property type="entry name" value="6-phosphogluconate dehydrogenase C-terminal domain-like"/>
    <property type="match status" value="1"/>
</dbReference>
<dbReference type="RefSeq" id="WP_046763026.1">
    <property type="nucleotide sequence ID" value="NZ_LBIC01000003.1"/>
</dbReference>
<feature type="binding site" evidence="11">
    <location>
        <position position="331"/>
    </location>
    <ligand>
        <name>NAD(+)</name>
        <dbReference type="ChEBI" id="CHEBI:57540"/>
    </ligand>
</feature>
<dbReference type="PATRIC" id="fig|56193.3.peg.1617"/>
<feature type="binding site" evidence="10">
    <location>
        <begin position="252"/>
        <end position="256"/>
    </location>
    <ligand>
        <name>substrate</name>
    </ligand>
</feature>
<evidence type="ECO:0000256" key="4">
    <source>
        <dbReference type="ARBA" id="ARBA00015132"/>
    </source>
</evidence>
<evidence type="ECO:0000256" key="8">
    <source>
        <dbReference type="PIRNR" id="PIRNR000124"/>
    </source>
</evidence>
<dbReference type="InterPro" id="IPR001732">
    <property type="entry name" value="UDP-Glc/GDP-Man_DH_N"/>
</dbReference>
<feature type="domain" description="UDP-glucose/GDP-mannose dehydrogenase C-terminal" evidence="12">
    <location>
        <begin position="317"/>
        <end position="418"/>
    </location>
</feature>
<dbReference type="GO" id="GO:0000271">
    <property type="term" value="P:polysaccharide biosynthetic process"/>
    <property type="evidence" value="ECO:0007669"/>
    <property type="project" value="InterPro"/>
</dbReference>
<dbReference type="InterPro" id="IPR017476">
    <property type="entry name" value="UDP-Glc/GDP-Man"/>
</dbReference>
<comment type="similarity">
    <text evidence="2 8">Belongs to the UDP-glucose/GDP-mannose dehydrogenase family.</text>
</comment>
<dbReference type="InterPro" id="IPR008927">
    <property type="entry name" value="6-PGluconate_DH-like_C_sf"/>
</dbReference>
<dbReference type="STRING" id="56193.YP76_07845"/>
<evidence type="ECO:0000256" key="7">
    <source>
        <dbReference type="ARBA" id="ARBA00047473"/>
    </source>
</evidence>
<dbReference type="EC" id="1.1.1.22" evidence="3 8"/>
<dbReference type="Gene3D" id="1.20.5.100">
    <property type="entry name" value="Cytochrome c1, transmembrane anchor, C-terminal"/>
    <property type="match status" value="1"/>
</dbReference>
<name>A0A0M3ASE4_9SPHN</name>
<evidence type="ECO:0000313" key="14">
    <source>
        <dbReference type="Proteomes" id="UP000033874"/>
    </source>
</evidence>
<reference evidence="13 14" key="1">
    <citation type="submission" date="2015-04" db="EMBL/GenBank/DDBJ databases">
        <title>Genome sequence of aromatic hydrocarbons-degrading Sphingobium chungbukense DJ77.</title>
        <authorList>
            <person name="Kim Y.-C."/>
            <person name="Chae J.-C."/>
        </authorList>
    </citation>
    <scope>NUCLEOTIDE SEQUENCE [LARGE SCALE GENOMIC DNA]</scope>
    <source>
        <strain evidence="13 14">DJ77</strain>
    </source>
</reference>
<dbReference type="InterPro" id="IPR014026">
    <property type="entry name" value="UDP-Glc/GDP-Man_DH_dimer"/>
</dbReference>
<accession>A0A0M3ASE4</accession>
<dbReference type="PANTHER" id="PTHR43750">
    <property type="entry name" value="UDP-GLUCOSE 6-DEHYDROGENASE TUAD"/>
    <property type="match status" value="1"/>
</dbReference>
<keyword evidence="14" id="KW-1185">Reference proteome</keyword>
<evidence type="ECO:0000256" key="3">
    <source>
        <dbReference type="ARBA" id="ARBA00012954"/>
    </source>
</evidence>
<dbReference type="SUPFAM" id="SSF52413">
    <property type="entry name" value="UDP-glucose/GDP-mannose dehydrogenase C-terminal domain"/>
    <property type="match status" value="1"/>
</dbReference>
<keyword evidence="5 8" id="KW-0560">Oxidoreductase</keyword>
<dbReference type="InterPro" id="IPR028357">
    <property type="entry name" value="UDPglc_DH_bac"/>
</dbReference>
<keyword evidence="6 8" id="KW-0520">NAD</keyword>
<evidence type="ECO:0000256" key="5">
    <source>
        <dbReference type="ARBA" id="ARBA00023002"/>
    </source>
</evidence>
<evidence type="ECO:0000259" key="12">
    <source>
        <dbReference type="SMART" id="SM00984"/>
    </source>
</evidence>
<dbReference type="Pfam" id="PF03721">
    <property type="entry name" value="UDPG_MGDP_dh_N"/>
    <property type="match status" value="1"/>
</dbReference>
<evidence type="ECO:0000256" key="11">
    <source>
        <dbReference type="PIRSR" id="PIRSR500134-3"/>
    </source>
</evidence>
<dbReference type="AlphaFoldDB" id="A0A0M3ASE4"/>
<dbReference type="Pfam" id="PF03720">
    <property type="entry name" value="UDPG_MGDP_dh_C"/>
    <property type="match status" value="1"/>
</dbReference>
<dbReference type="Gene3D" id="3.40.50.720">
    <property type="entry name" value="NAD(P)-binding Rossmann-like Domain"/>
    <property type="match status" value="2"/>
</dbReference>
<evidence type="ECO:0000256" key="1">
    <source>
        <dbReference type="ARBA" id="ARBA00004701"/>
    </source>
</evidence>
<dbReference type="UniPathway" id="UPA00038">
    <property type="reaction ID" value="UER00491"/>
</dbReference>
<evidence type="ECO:0000256" key="6">
    <source>
        <dbReference type="ARBA" id="ARBA00023027"/>
    </source>
</evidence>
<feature type="binding site" evidence="11">
    <location>
        <position position="155"/>
    </location>
    <ligand>
        <name>NAD(+)</name>
        <dbReference type="ChEBI" id="CHEBI:57540"/>
    </ligand>
</feature>
<feature type="binding site" evidence="10">
    <location>
        <position position="324"/>
    </location>
    <ligand>
        <name>substrate</name>
    </ligand>
</feature>
<dbReference type="EMBL" id="LBIC01000003">
    <property type="protein sequence ID" value="KKW92813.1"/>
    <property type="molecule type" value="Genomic_DNA"/>
</dbReference>
<comment type="catalytic activity">
    <reaction evidence="7 8">
        <text>UDP-alpha-D-glucose + 2 NAD(+) + H2O = UDP-alpha-D-glucuronate + 2 NADH + 3 H(+)</text>
        <dbReference type="Rhea" id="RHEA:23596"/>
        <dbReference type="ChEBI" id="CHEBI:15377"/>
        <dbReference type="ChEBI" id="CHEBI:15378"/>
        <dbReference type="ChEBI" id="CHEBI:57540"/>
        <dbReference type="ChEBI" id="CHEBI:57945"/>
        <dbReference type="ChEBI" id="CHEBI:58052"/>
        <dbReference type="ChEBI" id="CHEBI:58885"/>
        <dbReference type="EC" id="1.1.1.22"/>
    </reaction>
</comment>
<dbReference type="InterPro" id="IPR036291">
    <property type="entry name" value="NAD(P)-bd_dom_sf"/>
</dbReference>
<evidence type="ECO:0000256" key="9">
    <source>
        <dbReference type="PIRSR" id="PIRSR500134-1"/>
    </source>
</evidence>
<dbReference type="Proteomes" id="UP000033874">
    <property type="component" value="Unassembled WGS sequence"/>
</dbReference>
<feature type="binding site" evidence="10">
    <location>
        <position position="207"/>
    </location>
    <ligand>
        <name>substrate</name>
    </ligand>
</feature>
<comment type="pathway">
    <text evidence="1">Nucleotide-sugar biosynthesis; UDP-alpha-D-glucuronate biosynthesis; UDP-alpha-D-glucuronate from UDP-alpha-D-glucose: step 1/1.</text>
</comment>
<dbReference type="PROSITE" id="PS51257">
    <property type="entry name" value="PROKAR_LIPOPROTEIN"/>
    <property type="match status" value="1"/>
</dbReference>
<dbReference type="SMART" id="SM00984">
    <property type="entry name" value="UDPG_MGDP_dh_C"/>
    <property type="match status" value="1"/>
</dbReference>
<feature type="binding site" evidence="11">
    <location>
        <position position="35"/>
    </location>
    <ligand>
        <name>NAD(+)</name>
        <dbReference type="ChEBI" id="CHEBI:57540"/>
    </ligand>
</feature>
<dbReference type="Pfam" id="PF00984">
    <property type="entry name" value="UDPG_MGDP_dh"/>
    <property type="match status" value="1"/>
</dbReference>
<dbReference type="InterPro" id="IPR036220">
    <property type="entry name" value="UDP-Glc/GDP-Man_DH_C_sf"/>
</dbReference>
<comment type="caution">
    <text evidence="13">The sequence shown here is derived from an EMBL/GenBank/DDBJ whole genome shotgun (WGS) entry which is preliminary data.</text>
</comment>
<evidence type="ECO:0000256" key="10">
    <source>
        <dbReference type="PIRSR" id="PIRSR500134-2"/>
    </source>
</evidence>
<feature type="binding site" evidence="11">
    <location>
        <position position="266"/>
    </location>
    <ligand>
        <name>NAD(+)</name>
        <dbReference type="ChEBI" id="CHEBI:57540"/>
    </ligand>
</feature>
<dbReference type="GO" id="GO:0003979">
    <property type="term" value="F:UDP-glucose 6-dehydrogenase activity"/>
    <property type="evidence" value="ECO:0007669"/>
    <property type="project" value="UniProtKB-EC"/>
</dbReference>
<feature type="binding site" evidence="10">
    <location>
        <position position="260"/>
    </location>
    <ligand>
        <name>substrate</name>
    </ligand>
</feature>
<feature type="binding site" evidence="10">
    <location>
        <begin position="152"/>
        <end position="155"/>
    </location>
    <ligand>
        <name>substrate</name>
    </ligand>
</feature>